<evidence type="ECO:0000256" key="1">
    <source>
        <dbReference type="SAM" id="MobiDB-lite"/>
    </source>
</evidence>
<sequence>MALDRVTESDEDDEEYHSLAGEGSGEIVEEDEEEEEELEMDAMEPPVHPVAAMQAAFEESIVESATEDDSTQTSSGSDAETRRRKLLEAKHYDDTWRTRWKQRPEARYHPLLKLMAQVVFGMHLLQQQQAKSDDEVVKILQTHVNEVDSFLERTSEDFDFALSDIELRIRHLRLPMQHLEVFHSMLADRGFRTQLLDGNDKIERIIDRTARAMNGALIDVQKGQHATQELGKYLERVRHDWPRDKKGIVDVYGAMRGNEKGWMKYLSELQRKGGNLDKALFELGTVIGELSKLAAAASRRNRPSSHHVSPARVPKSALDSPGLRSRFSRDTTPTIAGSASRKASLNKPLPKEPQASDGSSHATRPAHPAPLAIEYEQPRASPYSAPSSGRRNSRSTVNSQARPNTASGPREAKCSNNETSDLKEFLKNGGPLRSNPPDHVPAPGDAGVGAGNDENFSRPRASLDNRTTNTAPVSISQDTSTARQTPAAVAKTRATHGGAMIVNTTGPRTSKLPEKQKRQLERDRGNERPSTRQSERDLMRPQSPKSEPASRKDSVITASTGFARRMSKRMKNPPLNDFEQKARQQRNGVSAIDHASPSIRELRRPATSGSYESAQRPNTSDGQSTPRPAHFRQPSKLGLFPRASDATDTTTQASGRDSSAGAQRASENSEAPSENIRLTALPEQPALRSAASTRTSTRSGSRARAALGSVRNIFHRKRPSQGVFATSGAWQ</sequence>
<feature type="compositionally biased region" description="Polar residues" evidence="1">
    <location>
        <begin position="464"/>
        <end position="484"/>
    </location>
</feature>
<feature type="compositionally biased region" description="Polar residues" evidence="1">
    <location>
        <begin position="384"/>
        <end position="407"/>
    </location>
</feature>
<reference evidence="2" key="1">
    <citation type="journal article" date="2020" name="Stud. Mycol.">
        <title>101 Dothideomycetes genomes: a test case for predicting lifestyles and emergence of pathogens.</title>
        <authorList>
            <person name="Haridas S."/>
            <person name="Albert R."/>
            <person name="Binder M."/>
            <person name="Bloem J."/>
            <person name="Labutti K."/>
            <person name="Salamov A."/>
            <person name="Andreopoulos B."/>
            <person name="Baker S."/>
            <person name="Barry K."/>
            <person name="Bills G."/>
            <person name="Bluhm B."/>
            <person name="Cannon C."/>
            <person name="Castanera R."/>
            <person name="Culley D."/>
            <person name="Daum C."/>
            <person name="Ezra D."/>
            <person name="Gonzalez J."/>
            <person name="Henrissat B."/>
            <person name="Kuo A."/>
            <person name="Liang C."/>
            <person name="Lipzen A."/>
            <person name="Lutzoni F."/>
            <person name="Magnuson J."/>
            <person name="Mondo S."/>
            <person name="Nolan M."/>
            <person name="Ohm R."/>
            <person name="Pangilinan J."/>
            <person name="Park H.-J."/>
            <person name="Ramirez L."/>
            <person name="Alfaro M."/>
            <person name="Sun H."/>
            <person name="Tritt A."/>
            <person name="Yoshinaga Y."/>
            <person name="Zwiers L.-H."/>
            <person name="Turgeon B."/>
            <person name="Goodwin S."/>
            <person name="Spatafora J."/>
            <person name="Crous P."/>
            <person name="Grigoriev I."/>
        </authorList>
    </citation>
    <scope>NUCLEOTIDE SEQUENCE</scope>
    <source>
        <strain evidence="2">CBS 116005</strain>
    </source>
</reference>
<organism evidence="2 3">
    <name type="scientific">Teratosphaeria nubilosa</name>
    <dbReference type="NCBI Taxonomy" id="161662"/>
    <lineage>
        <taxon>Eukaryota</taxon>
        <taxon>Fungi</taxon>
        <taxon>Dikarya</taxon>
        <taxon>Ascomycota</taxon>
        <taxon>Pezizomycotina</taxon>
        <taxon>Dothideomycetes</taxon>
        <taxon>Dothideomycetidae</taxon>
        <taxon>Mycosphaerellales</taxon>
        <taxon>Teratosphaeriaceae</taxon>
        <taxon>Teratosphaeria</taxon>
    </lineage>
</organism>
<feature type="compositionally biased region" description="Basic and acidic residues" evidence="1">
    <location>
        <begin position="511"/>
        <end position="539"/>
    </location>
</feature>
<keyword evidence="3" id="KW-1185">Reference proteome</keyword>
<proteinExistence type="predicted"/>
<dbReference type="EMBL" id="ML995834">
    <property type="protein sequence ID" value="KAF2769409.1"/>
    <property type="molecule type" value="Genomic_DNA"/>
</dbReference>
<feature type="compositionally biased region" description="Polar residues" evidence="1">
    <location>
        <begin position="655"/>
        <end position="672"/>
    </location>
</feature>
<dbReference type="OrthoDB" id="5389734at2759"/>
<evidence type="ECO:0000313" key="2">
    <source>
        <dbReference type="EMBL" id="KAF2769409.1"/>
    </source>
</evidence>
<feature type="compositionally biased region" description="Polar residues" evidence="1">
    <location>
        <begin position="607"/>
        <end position="626"/>
    </location>
</feature>
<feature type="region of interest" description="Disordered" evidence="1">
    <location>
        <begin position="1"/>
        <end position="83"/>
    </location>
</feature>
<gene>
    <name evidence="2" type="ORF">EJ03DRAFT_374564</name>
</gene>
<protein>
    <submittedName>
        <fullName evidence="2">Uncharacterized protein</fullName>
    </submittedName>
</protein>
<feature type="compositionally biased region" description="Polar residues" evidence="1">
    <location>
        <begin position="330"/>
        <end position="343"/>
    </location>
</feature>
<feature type="region of interest" description="Disordered" evidence="1">
    <location>
        <begin position="297"/>
        <end position="714"/>
    </location>
</feature>
<accession>A0A6G1LA10</accession>
<name>A0A6G1LA10_9PEZI</name>
<feature type="compositionally biased region" description="Acidic residues" evidence="1">
    <location>
        <begin position="27"/>
        <end position="42"/>
    </location>
</feature>
<evidence type="ECO:0000313" key="3">
    <source>
        <dbReference type="Proteomes" id="UP000799436"/>
    </source>
</evidence>
<feature type="compositionally biased region" description="Low complexity" evidence="1">
    <location>
        <begin position="643"/>
        <end position="654"/>
    </location>
</feature>
<feature type="compositionally biased region" description="Low complexity" evidence="1">
    <location>
        <begin position="686"/>
        <end position="709"/>
    </location>
</feature>
<dbReference type="AlphaFoldDB" id="A0A6G1LA10"/>
<dbReference type="Proteomes" id="UP000799436">
    <property type="component" value="Unassembled WGS sequence"/>
</dbReference>